<comment type="caution">
    <text evidence="3">The sequence shown here is derived from an EMBL/GenBank/DDBJ whole genome shotgun (WGS) entry which is preliminary data.</text>
</comment>
<proteinExistence type="predicted"/>
<evidence type="ECO:0008006" key="4">
    <source>
        <dbReference type="Google" id="ProtNLM"/>
    </source>
</evidence>
<organism evidence="3">
    <name type="scientific">mine drainage metagenome</name>
    <dbReference type="NCBI Taxonomy" id="410659"/>
    <lineage>
        <taxon>unclassified sequences</taxon>
        <taxon>metagenomes</taxon>
        <taxon>ecological metagenomes</taxon>
    </lineage>
</organism>
<protein>
    <recommendedName>
        <fullName evidence="4">Superinfection immunity protein</fullName>
    </recommendedName>
</protein>
<keyword evidence="2" id="KW-1133">Transmembrane helix</keyword>
<evidence type="ECO:0000256" key="2">
    <source>
        <dbReference type="SAM" id="Phobius"/>
    </source>
</evidence>
<keyword evidence="2" id="KW-0472">Membrane</keyword>
<feature type="transmembrane region" description="Helical" evidence="2">
    <location>
        <begin position="30"/>
        <end position="53"/>
    </location>
</feature>
<dbReference type="AlphaFoldDB" id="E6Q4B6"/>
<dbReference type="InterPro" id="IPR016410">
    <property type="entry name" value="Phage_imm"/>
</dbReference>
<feature type="region of interest" description="Disordered" evidence="1">
    <location>
        <begin position="83"/>
        <end position="155"/>
    </location>
</feature>
<name>E6Q4B6_9ZZZZ</name>
<dbReference type="Pfam" id="PF14373">
    <property type="entry name" value="Imm_superinfect"/>
    <property type="match status" value="1"/>
</dbReference>
<accession>E6Q4B6</accession>
<gene>
    <name evidence="3" type="ORF">CARN4_2270</name>
</gene>
<reference evidence="3" key="1">
    <citation type="submission" date="2009-10" db="EMBL/GenBank/DDBJ databases">
        <title>Diversity of trophic interactions inside an arsenic-rich microbial ecosystem.</title>
        <authorList>
            <person name="Bertin P.N."/>
            <person name="Heinrich-Salmeron A."/>
            <person name="Pelletier E."/>
            <person name="Goulhen-Chollet F."/>
            <person name="Arsene-Ploetze F."/>
            <person name="Gallien S."/>
            <person name="Calteau A."/>
            <person name="Vallenet D."/>
            <person name="Casiot C."/>
            <person name="Chane-Woon-Ming B."/>
            <person name="Giloteaux L."/>
            <person name="Barakat M."/>
            <person name="Bonnefoy V."/>
            <person name="Bruneel O."/>
            <person name="Chandler M."/>
            <person name="Cleiss J."/>
            <person name="Duran R."/>
            <person name="Elbaz-Poulichet F."/>
            <person name="Fonknechten N."/>
            <person name="Lauga B."/>
            <person name="Mornico D."/>
            <person name="Ortet P."/>
            <person name="Schaeffer C."/>
            <person name="Siguier P."/>
            <person name="Alexander Thil Smith A."/>
            <person name="Van Dorsselaer A."/>
            <person name="Weissenbach J."/>
            <person name="Medigue C."/>
            <person name="Le Paslier D."/>
        </authorList>
    </citation>
    <scope>NUCLEOTIDE SEQUENCE</scope>
</reference>
<dbReference type="EMBL" id="CABO01000028">
    <property type="protein sequence ID" value="CBI02075.1"/>
    <property type="molecule type" value="Genomic_DNA"/>
</dbReference>
<keyword evidence="2" id="KW-0812">Transmembrane</keyword>
<sequence length="155" mass="16683">MIGIAALIGVAVYFLPSIIAFSKNRSNRFAILAVNFFFGWTFLGWVIALIWALSVDREVVAMQPQQQQQQQQQQQIIVYAGSPNPYPPPMAQGVAGAAQPSAQYAPPGAPVSSNPDPSMQGAAPQVVVMPPGYQPPQPQHPQLDASPHVPQRVDS</sequence>
<evidence type="ECO:0000256" key="1">
    <source>
        <dbReference type="SAM" id="MobiDB-lite"/>
    </source>
</evidence>
<evidence type="ECO:0000313" key="3">
    <source>
        <dbReference type="EMBL" id="CBI02075.1"/>
    </source>
</evidence>